<evidence type="ECO:0000313" key="3">
    <source>
        <dbReference type="Proteomes" id="UP000001075"/>
    </source>
</evidence>
<evidence type="ECO:0000256" key="1">
    <source>
        <dbReference type="SAM" id="Phobius"/>
    </source>
</evidence>
<feature type="transmembrane region" description="Helical" evidence="1">
    <location>
        <begin position="39"/>
        <end position="56"/>
    </location>
</feature>
<dbReference type="InParanoid" id="G3HAX6"/>
<keyword evidence="1" id="KW-1133">Transmembrane helix</keyword>
<dbReference type="AlphaFoldDB" id="G3HAX6"/>
<dbReference type="Proteomes" id="UP000001075">
    <property type="component" value="Unassembled WGS sequence"/>
</dbReference>
<keyword evidence="1" id="KW-0472">Membrane</keyword>
<gene>
    <name evidence="2" type="ORF">I79_007586</name>
</gene>
<organism evidence="2 3">
    <name type="scientific">Cricetulus griseus</name>
    <name type="common">Chinese hamster</name>
    <name type="synonym">Cricetulus barabensis griseus</name>
    <dbReference type="NCBI Taxonomy" id="10029"/>
    <lineage>
        <taxon>Eukaryota</taxon>
        <taxon>Metazoa</taxon>
        <taxon>Chordata</taxon>
        <taxon>Craniata</taxon>
        <taxon>Vertebrata</taxon>
        <taxon>Euteleostomi</taxon>
        <taxon>Mammalia</taxon>
        <taxon>Eutheria</taxon>
        <taxon>Euarchontoglires</taxon>
        <taxon>Glires</taxon>
        <taxon>Rodentia</taxon>
        <taxon>Myomorpha</taxon>
        <taxon>Muroidea</taxon>
        <taxon>Cricetidae</taxon>
        <taxon>Cricetinae</taxon>
        <taxon>Cricetulus</taxon>
    </lineage>
</organism>
<name>G3HAX6_CRIGR</name>
<evidence type="ECO:0000313" key="2">
    <source>
        <dbReference type="EMBL" id="EGV92801.1"/>
    </source>
</evidence>
<dbReference type="EMBL" id="JH000259">
    <property type="protein sequence ID" value="EGV92801.1"/>
    <property type="molecule type" value="Genomic_DNA"/>
</dbReference>
<proteinExistence type="predicted"/>
<reference evidence="3" key="1">
    <citation type="journal article" date="2011" name="Nat. Biotechnol.">
        <title>The genomic sequence of the Chinese hamster ovary (CHO)-K1 cell line.</title>
        <authorList>
            <person name="Xu X."/>
            <person name="Nagarajan H."/>
            <person name="Lewis N.E."/>
            <person name="Pan S."/>
            <person name="Cai Z."/>
            <person name="Liu X."/>
            <person name="Chen W."/>
            <person name="Xie M."/>
            <person name="Wang W."/>
            <person name="Hammond S."/>
            <person name="Andersen M.R."/>
            <person name="Neff N."/>
            <person name="Passarelli B."/>
            <person name="Koh W."/>
            <person name="Fan H.C."/>
            <person name="Wang J."/>
            <person name="Gui Y."/>
            <person name="Lee K.H."/>
            <person name="Betenbaugh M.J."/>
            <person name="Quake S.R."/>
            <person name="Famili I."/>
            <person name="Palsson B.O."/>
            <person name="Wang J."/>
        </authorList>
    </citation>
    <scope>NUCLEOTIDE SEQUENCE [LARGE SCALE GENOMIC DNA]</scope>
    <source>
        <strain evidence="3">CHO K1 cell line</strain>
    </source>
</reference>
<protein>
    <submittedName>
        <fullName evidence="2">Uncharacterized protein</fullName>
    </submittedName>
</protein>
<sequence length="77" mass="8664">MRKEMILMCVSVAGDPPNQGCQDVLVGPRRPEEHSVRAYLLYAMSITHGAFSYLFFASVRVNLHTSSCFHQPPELEP</sequence>
<accession>G3HAX6</accession>
<keyword evidence="1" id="KW-0812">Transmembrane</keyword>